<comment type="similarity">
    <text evidence="2">Belongs to the VKOR family.</text>
</comment>
<evidence type="ECO:0000313" key="12">
    <source>
        <dbReference type="Proteomes" id="UP000595053"/>
    </source>
</evidence>
<evidence type="ECO:0000256" key="6">
    <source>
        <dbReference type="ARBA" id="ARBA00023002"/>
    </source>
</evidence>
<dbReference type="SMART" id="SM00756">
    <property type="entry name" value="VKc"/>
    <property type="match status" value="1"/>
</dbReference>
<keyword evidence="5" id="KW-1133">Transmembrane helix</keyword>
<dbReference type="GO" id="GO:0016020">
    <property type="term" value="C:membrane"/>
    <property type="evidence" value="ECO:0007669"/>
    <property type="project" value="UniProtKB-SubCell"/>
</dbReference>
<proteinExistence type="inferred from homology"/>
<evidence type="ECO:0000256" key="2">
    <source>
        <dbReference type="ARBA" id="ARBA00006214"/>
    </source>
</evidence>
<dbReference type="GO" id="GO:0048038">
    <property type="term" value="F:quinone binding"/>
    <property type="evidence" value="ECO:0007669"/>
    <property type="project" value="UniProtKB-KW"/>
</dbReference>
<dbReference type="EMBL" id="CP063213">
    <property type="protein sequence ID" value="QOR44828.1"/>
    <property type="molecule type" value="Genomic_DNA"/>
</dbReference>
<sequence length="223" mass="24221">MYKEEDLDIAELDRRIAKFEARASEHESAGGASRETALLILIAAAVGMLASAMLILSELSYVKNPAGHLVCDINPLFGCSTWFTAWQGHLLLGTPNALWGALFFAGMTALGFVLALGGRLPRLLWQGALAGSSLGIVWVMWFAYESFAVEGSLCPYCLLVWLATIPLFLTLLGRAAQAGHLGQSAQAFGSAMVRNRWVILGGTYFALGLFTVVWFWDAWALVF</sequence>
<dbReference type="AlphaFoldDB" id="A0A7M1QSI8"/>
<gene>
    <name evidence="11" type="ORF">INS88_05850</name>
</gene>
<accession>A0A7M1QSI8</accession>
<organism evidence="11 12">
    <name type="scientific">Trueperella pecoris</name>
    <dbReference type="NCBI Taxonomy" id="2733571"/>
    <lineage>
        <taxon>Bacteria</taxon>
        <taxon>Bacillati</taxon>
        <taxon>Actinomycetota</taxon>
        <taxon>Actinomycetes</taxon>
        <taxon>Actinomycetales</taxon>
        <taxon>Actinomycetaceae</taxon>
        <taxon>Trueperella</taxon>
    </lineage>
</organism>
<dbReference type="InterPro" id="IPR041714">
    <property type="entry name" value="VKOR_Actinobacteria"/>
</dbReference>
<accession>A0A8A5U2X1</accession>
<keyword evidence="7" id="KW-0472">Membrane</keyword>
<keyword evidence="4" id="KW-0874">Quinone</keyword>
<evidence type="ECO:0000256" key="1">
    <source>
        <dbReference type="ARBA" id="ARBA00004141"/>
    </source>
</evidence>
<dbReference type="InterPro" id="IPR012932">
    <property type="entry name" value="VKOR"/>
</dbReference>
<evidence type="ECO:0000256" key="9">
    <source>
        <dbReference type="ARBA" id="ARBA00023284"/>
    </source>
</evidence>
<feature type="domain" description="Vitamin K epoxide reductase" evidence="10">
    <location>
        <begin position="33"/>
        <end position="175"/>
    </location>
</feature>
<evidence type="ECO:0000259" key="10">
    <source>
        <dbReference type="SMART" id="SM00756"/>
    </source>
</evidence>
<name>A0A7M1QSI8_9ACTO</name>
<dbReference type="Gene3D" id="1.20.1440.130">
    <property type="entry name" value="VKOR domain"/>
    <property type="match status" value="1"/>
</dbReference>
<keyword evidence="3" id="KW-0812">Transmembrane</keyword>
<protein>
    <submittedName>
        <fullName evidence="11">Vitamin K epoxide reductase family protein</fullName>
    </submittedName>
</protein>
<evidence type="ECO:0000256" key="3">
    <source>
        <dbReference type="ARBA" id="ARBA00022692"/>
    </source>
</evidence>
<keyword evidence="12" id="KW-1185">Reference proteome</keyword>
<comment type="subcellular location">
    <subcellularLocation>
        <location evidence="1">Membrane</location>
        <topology evidence="1">Multi-pass membrane protein</topology>
    </subcellularLocation>
</comment>
<dbReference type="Proteomes" id="UP000595053">
    <property type="component" value="Chromosome"/>
</dbReference>
<dbReference type="RefSeq" id="WP_193327401.1">
    <property type="nucleotide sequence ID" value="NZ_CP053291.1"/>
</dbReference>
<keyword evidence="8" id="KW-1015">Disulfide bond</keyword>
<dbReference type="GO" id="GO:0016491">
    <property type="term" value="F:oxidoreductase activity"/>
    <property type="evidence" value="ECO:0007669"/>
    <property type="project" value="UniProtKB-KW"/>
</dbReference>
<keyword evidence="9" id="KW-0676">Redox-active center</keyword>
<evidence type="ECO:0000256" key="8">
    <source>
        <dbReference type="ARBA" id="ARBA00023157"/>
    </source>
</evidence>
<evidence type="ECO:0000256" key="5">
    <source>
        <dbReference type="ARBA" id="ARBA00022989"/>
    </source>
</evidence>
<keyword evidence="6" id="KW-0560">Oxidoreductase</keyword>
<evidence type="ECO:0000256" key="4">
    <source>
        <dbReference type="ARBA" id="ARBA00022719"/>
    </source>
</evidence>
<evidence type="ECO:0000313" key="11">
    <source>
        <dbReference type="EMBL" id="QOR44828.1"/>
    </source>
</evidence>
<dbReference type="CDD" id="cd12922">
    <property type="entry name" value="VKOR_5"/>
    <property type="match status" value="1"/>
</dbReference>
<evidence type="ECO:0000256" key="7">
    <source>
        <dbReference type="ARBA" id="ARBA00023136"/>
    </source>
</evidence>
<dbReference type="InterPro" id="IPR038354">
    <property type="entry name" value="VKOR_sf"/>
</dbReference>
<dbReference type="Pfam" id="PF07884">
    <property type="entry name" value="VKOR"/>
    <property type="match status" value="1"/>
</dbReference>
<reference evidence="11 12" key="1">
    <citation type="submission" date="2020-10" db="EMBL/GenBank/DDBJ databases">
        <title>Trueperella pecoris sp. nov. isolated from bovine and porcine specimens.</title>
        <authorList>
            <person name="Schoenecker L."/>
            <person name="Schnydrig P."/>
            <person name="Brodard I."/>
            <person name="Thomann A."/>
            <person name="Hemphill A."/>
            <person name="Rodriguez-Campos S."/>
            <person name="Perreten V."/>
            <person name="Jores J."/>
            <person name="Kittl S."/>
        </authorList>
    </citation>
    <scope>NUCLEOTIDE SEQUENCE [LARGE SCALE GENOMIC DNA]</scope>
    <source>
        <strain evidence="11 12">15A0121</strain>
    </source>
</reference>